<evidence type="ECO:0000256" key="1">
    <source>
        <dbReference type="ARBA" id="ARBA00007074"/>
    </source>
</evidence>
<protein>
    <submittedName>
        <fullName evidence="7">NlpC/P60 family protein</fullName>
    </submittedName>
</protein>
<feature type="domain" description="NlpC/P60" evidence="6">
    <location>
        <begin position="110"/>
        <end position="237"/>
    </location>
</feature>
<dbReference type="STRING" id="988801.SAMN05216522_108158"/>
<gene>
    <name evidence="7" type="ORF">SAMN05216522_108158</name>
</gene>
<feature type="chain" id="PRO_5017317989" evidence="5">
    <location>
        <begin position="23"/>
        <end position="252"/>
    </location>
</feature>
<dbReference type="PANTHER" id="PTHR47053">
    <property type="entry name" value="MUREIN DD-ENDOPEPTIDASE MEPH-RELATED"/>
    <property type="match status" value="1"/>
</dbReference>
<dbReference type="GO" id="GO:0006508">
    <property type="term" value="P:proteolysis"/>
    <property type="evidence" value="ECO:0007669"/>
    <property type="project" value="UniProtKB-KW"/>
</dbReference>
<dbReference type="Pfam" id="PF00877">
    <property type="entry name" value="NLPC_P60"/>
    <property type="match status" value="1"/>
</dbReference>
<evidence type="ECO:0000259" key="6">
    <source>
        <dbReference type="PROSITE" id="PS51935"/>
    </source>
</evidence>
<sequence>MRVRGRYLLIAMVILATSCAYAEAATASNQHSADKQQRERNRLRLWQEATHRQSDVATANATNSTEDKKRRRQRSLFLLNRGVIPGDSGLGWALLPPEELLRETGSPTLLATLEKVIDTLQAQIGLPYRWGGQTPNQGFDCSGLVWFAFRNYVNWPLPRTASTLFSDKRMRAVSPERLRRGDLLFFRIHRQTSPDHVGVYLGNHQFIEAPRTGLAIRISQLDNPFWQQHFAGARRVLTEWTIRDHFGGKGSD</sequence>
<dbReference type="InterPro" id="IPR000064">
    <property type="entry name" value="NLP_P60_dom"/>
</dbReference>
<accession>A0A1H9K0G5</accession>
<dbReference type="InterPro" id="IPR038765">
    <property type="entry name" value="Papain-like_cys_pep_sf"/>
</dbReference>
<organism evidence="7 8">
    <name type="scientific">Rosenbergiella nectarea</name>
    <dbReference type="NCBI Taxonomy" id="988801"/>
    <lineage>
        <taxon>Bacteria</taxon>
        <taxon>Pseudomonadati</taxon>
        <taxon>Pseudomonadota</taxon>
        <taxon>Gammaproteobacteria</taxon>
        <taxon>Enterobacterales</taxon>
        <taxon>Erwiniaceae</taxon>
        <taxon>Rosenbergiella</taxon>
    </lineage>
</organism>
<dbReference type="InterPro" id="IPR051202">
    <property type="entry name" value="Peptidase_C40"/>
</dbReference>
<dbReference type="Proteomes" id="UP000242515">
    <property type="component" value="Unassembled WGS sequence"/>
</dbReference>
<dbReference type="SUPFAM" id="SSF54001">
    <property type="entry name" value="Cysteine proteinases"/>
    <property type="match status" value="1"/>
</dbReference>
<evidence type="ECO:0000313" key="7">
    <source>
        <dbReference type="EMBL" id="SEQ92580.1"/>
    </source>
</evidence>
<keyword evidence="3" id="KW-0378">Hydrolase</keyword>
<reference evidence="8" key="1">
    <citation type="submission" date="2016-10" db="EMBL/GenBank/DDBJ databases">
        <authorList>
            <person name="Varghese N."/>
            <person name="Submissions S."/>
        </authorList>
    </citation>
    <scope>NUCLEOTIDE SEQUENCE [LARGE SCALE GENOMIC DNA]</scope>
    <source>
        <strain evidence="8">8N4</strain>
    </source>
</reference>
<keyword evidence="5" id="KW-0732">Signal</keyword>
<dbReference type="PROSITE" id="PS51935">
    <property type="entry name" value="NLPC_P60"/>
    <property type="match status" value="1"/>
</dbReference>
<feature type="signal peptide" evidence="5">
    <location>
        <begin position="1"/>
        <end position="22"/>
    </location>
</feature>
<evidence type="ECO:0000256" key="3">
    <source>
        <dbReference type="ARBA" id="ARBA00022801"/>
    </source>
</evidence>
<dbReference type="PROSITE" id="PS51257">
    <property type="entry name" value="PROKAR_LIPOPROTEIN"/>
    <property type="match status" value="1"/>
</dbReference>
<dbReference type="PANTHER" id="PTHR47053:SF1">
    <property type="entry name" value="MUREIN DD-ENDOPEPTIDASE MEPH-RELATED"/>
    <property type="match status" value="1"/>
</dbReference>
<keyword evidence="2" id="KW-0645">Protease</keyword>
<proteinExistence type="inferred from homology"/>
<comment type="similarity">
    <text evidence="1">Belongs to the peptidase C40 family.</text>
</comment>
<dbReference type="EMBL" id="FOGC01000008">
    <property type="protein sequence ID" value="SEQ92580.1"/>
    <property type="molecule type" value="Genomic_DNA"/>
</dbReference>
<dbReference type="AlphaFoldDB" id="A0A1H9K0G5"/>
<evidence type="ECO:0000256" key="5">
    <source>
        <dbReference type="SAM" id="SignalP"/>
    </source>
</evidence>
<name>A0A1H9K0G5_9GAMM</name>
<evidence type="ECO:0000313" key="8">
    <source>
        <dbReference type="Proteomes" id="UP000242515"/>
    </source>
</evidence>
<keyword evidence="8" id="KW-1185">Reference proteome</keyword>
<evidence type="ECO:0000256" key="4">
    <source>
        <dbReference type="ARBA" id="ARBA00022807"/>
    </source>
</evidence>
<dbReference type="GO" id="GO:0008234">
    <property type="term" value="F:cysteine-type peptidase activity"/>
    <property type="evidence" value="ECO:0007669"/>
    <property type="project" value="UniProtKB-KW"/>
</dbReference>
<keyword evidence="4" id="KW-0788">Thiol protease</keyword>
<dbReference type="Gene3D" id="3.90.1720.10">
    <property type="entry name" value="endopeptidase domain like (from Nostoc punctiforme)"/>
    <property type="match status" value="1"/>
</dbReference>
<evidence type="ECO:0000256" key="2">
    <source>
        <dbReference type="ARBA" id="ARBA00022670"/>
    </source>
</evidence>